<dbReference type="InterPro" id="IPR051331">
    <property type="entry name" value="Chorismate_mutase-related"/>
</dbReference>
<evidence type="ECO:0000313" key="4">
    <source>
        <dbReference type="EMBL" id="KFI82014.1"/>
    </source>
</evidence>
<evidence type="ECO:0000256" key="1">
    <source>
        <dbReference type="ARBA" id="ARBA00023235"/>
    </source>
</evidence>
<sequence length="143" mass="15987">MKDEDDTGNWLRPQDSTEGSEEASTTIDAQAADGNPEIARYVQQIEALRQSIDNVDTAIVSLLAERFKYTSRVGVLKAHAGFEPADYQREHAQIQRLHRIAEDAGLDTDIAEMYREFVVTETKKRHRRIAQAGGDPGVLDVFA</sequence>
<feature type="domain" description="Chorismate mutase" evidence="3">
    <location>
        <begin position="39"/>
        <end position="130"/>
    </location>
</feature>
<dbReference type="NCBIfam" id="TIGR01795">
    <property type="entry name" value="CM_mono_cladeE"/>
    <property type="match status" value="1"/>
</dbReference>
<dbReference type="RefSeq" id="WP_033494597.1">
    <property type="nucleotide sequence ID" value="NZ_BAABVZ010000001.1"/>
</dbReference>
<dbReference type="eggNOG" id="COG1605">
    <property type="taxonomic scope" value="Bacteria"/>
</dbReference>
<dbReference type="GeneID" id="98300067"/>
<dbReference type="SMART" id="SM00830">
    <property type="entry name" value="CM_2"/>
    <property type="match status" value="1"/>
</dbReference>
<evidence type="ECO:0000256" key="2">
    <source>
        <dbReference type="SAM" id="MobiDB-lite"/>
    </source>
</evidence>
<dbReference type="InterPro" id="IPR010951">
    <property type="entry name" value="CM_bact"/>
</dbReference>
<feature type="region of interest" description="Disordered" evidence="2">
    <location>
        <begin position="1"/>
        <end position="35"/>
    </location>
</feature>
<dbReference type="GO" id="GO:0004106">
    <property type="term" value="F:chorismate mutase activity"/>
    <property type="evidence" value="ECO:0007669"/>
    <property type="project" value="InterPro"/>
</dbReference>
<dbReference type="PANTHER" id="PTHR38041:SF1">
    <property type="entry name" value="CHORISMATE MUTASE"/>
    <property type="match status" value="1"/>
</dbReference>
<organism evidence="4 5">
    <name type="scientific">Bifidobacterium psychraerophilum</name>
    <dbReference type="NCBI Taxonomy" id="218140"/>
    <lineage>
        <taxon>Bacteria</taxon>
        <taxon>Bacillati</taxon>
        <taxon>Actinomycetota</taxon>
        <taxon>Actinomycetes</taxon>
        <taxon>Bifidobacteriales</taxon>
        <taxon>Bifidobacteriaceae</taxon>
        <taxon>Bifidobacterium</taxon>
    </lineage>
</organism>
<reference evidence="4 5" key="1">
    <citation type="submission" date="2014-03" db="EMBL/GenBank/DDBJ databases">
        <title>Genomics of Bifidobacteria.</title>
        <authorList>
            <person name="Ventura M."/>
            <person name="Milani C."/>
            <person name="Lugli G.A."/>
        </authorList>
    </citation>
    <scope>NUCLEOTIDE SEQUENCE [LARGE SCALE GENOMIC DNA]</scope>
    <source>
        <strain evidence="4 5">LMG 21775</strain>
    </source>
</reference>
<name>A0A087CFG4_9BIFI</name>
<dbReference type="OrthoDB" id="3267837at2"/>
<feature type="compositionally biased region" description="Polar residues" evidence="2">
    <location>
        <begin position="14"/>
        <end position="28"/>
    </location>
</feature>
<dbReference type="Proteomes" id="UP000029050">
    <property type="component" value="Unassembled WGS sequence"/>
</dbReference>
<dbReference type="Gene3D" id="1.20.59.10">
    <property type="entry name" value="Chorismate mutase"/>
    <property type="match status" value="1"/>
</dbReference>
<dbReference type="InterPro" id="IPR036263">
    <property type="entry name" value="Chorismate_II_sf"/>
</dbReference>
<dbReference type="InterPro" id="IPR036979">
    <property type="entry name" value="CM_dom_sf"/>
</dbReference>
<dbReference type="PROSITE" id="PS51168">
    <property type="entry name" value="CHORISMATE_MUT_2"/>
    <property type="match status" value="1"/>
</dbReference>
<dbReference type="NCBIfam" id="NF006691">
    <property type="entry name" value="PRK09239.1"/>
    <property type="match status" value="1"/>
</dbReference>
<evidence type="ECO:0000313" key="5">
    <source>
        <dbReference type="Proteomes" id="UP000029050"/>
    </source>
</evidence>
<dbReference type="AlphaFoldDB" id="A0A087CFG4"/>
<gene>
    <name evidence="4" type="ORF">BPSY_0862</name>
</gene>
<protein>
    <submittedName>
        <fullName evidence="4">Chorismate mutase TyrA</fullName>
    </submittedName>
</protein>
<dbReference type="InterPro" id="IPR002701">
    <property type="entry name" value="CM_II_prokaryot"/>
</dbReference>
<evidence type="ECO:0000259" key="3">
    <source>
        <dbReference type="PROSITE" id="PS51168"/>
    </source>
</evidence>
<keyword evidence="5" id="KW-1185">Reference proteome</keyword>
<dbReference type="GO" id="GO:0009697">
    <property type="term" value="P:salicylic acid biosynthetic process"/>
    <property type="evidence" value="ECO:0007669"/>
    <property type="project" value="TreeGrafter"/>
</dbReference>
<dbReference type="EMBL" id="JGZI01000009">
    <property type="protein sequence ID" value="KFI82014.1"/>
    <property type="molecule type" value="Genomic_DNA"/>
</dbReference>
<dbReference type="SUPFAM" id="SSF48600">
    <property type="entry name" value="Chorismate mutase II"/>
    <property type="match status" value="1"/>
</dbReference>
<dbReference type="STRING" id="218140.BPSY_0862"/>
<keyword evidence="1" id="KW-0413">Isomerase</keyword>
<dbReference type="PANTHER" id="PTHR38041">
    <property type="entry name" value="CHORISMATE MUTASE"/>
    <property type="match status" value="1"/>
</dbReference>
<comment type="caution">
    <text evidence="4">The sequence shown here is derived from an EMBL/GenBank/DDBJ whole genome shotgun (WGS) entry which is preliminary data.</text>
</comment>
<dbReference type="Pfam" id="PF01817">
    <property type="entry name" value="CM_2"/>
    <property type="match status" value="1"/>
</dbReference>
<accession>A0A087CFG4</accession>
<dbReference type="GO" id="GO:0046417">
    <property type="term" value="P:chorismate metabolic process"/>
    <property type="evidence" value="ECO:0007669"/>
    <property type="project" value="InterPro"/>
</dbReference>
<proteinExistence type="predicted"/>